<keyword evidence="4" id="KW-1003">Cell membrane</keyword>
<evidence type="ECO:0000313" key="14">
    <source>
        <dbReference type="Proteomes" id="UP000244571"/>
    </source>
</evidence>
<evidence type="ECO:0000256" key="4">
    <source>
        <dbReference type="ARBA" id="ARBA00022475"/>
    </source>
</evidence>
<keyword evidence="5" id="KW-0597">Phosphoprotein</keyword>
<dbReference type="Pfam" id="PF02518">
    <property type="entry name" value="HATPase_c"/>
    <property type="match status" value="1"/>
</dbReference>
<reference evidence="13 14" key="1">
    <citation type="submission" date="2018-04" db="EMBL/GenBank/DDBJ databases">
        <title>Bordetella sp. HZ20 isolated from seawater.</title>
        <authorList>
            <person name="Sun C."/>
        </authorList>
    </citation>
    <scope>NUCLEOTIDE SEQUENCE [LARGE SCALE GENOMIC DNA]</scope>
    <source>
        <strain evidence="13 14">HZ20</strain>
    </source>
</reference>
<protein>
    <recommendedName>
        <fullName evidence="3">histidine kinase</fullName>
        <ecNumber evidence="3">2.7.13.3</ecNumber>
    </recommendedName>
</protein>
<keyword evidence="8" id="KW-0418">Kinase</keyword>
<dbReference type="InterPro" id="IPR036890">
    <property type="entry name" value="HATPase_C_sf"/>
</dbReference>
<dbReference type="RefSeq" id="WP_108622885.1">
    <property type="nucleotide sequence ID" value="NZ_CP028901.1"/>
</dbReference>
<dbReference type="AlphaFoldDB" id="A0A2R4XP19"/>
<evidence type="ECO:0000256" key="7">
    <source>
        <dbReference type="ARBA" id="ARBA00022741"/>
    </source>
</evidence>
<dbReference type="GO" id="GO:0000155">
    <property type="term" value="F:phosphorelay sensor kinase activity"/>
    <property type="evidence" value="ECO:0007669"/>
    <property type="project" value="InterPro"/>
</dbReference>
<keyword evidence="10" id="KW-0812">Transmembrane</keyword>
<evidence type="ECO:0000259" key="11">
    <source>
        <dbReference type="PROSITE" id="PS50109"/>
    </source>
</evidence>
<evidence type="ECO:0000256" key="9">
    <source>
        <dbReference type="ARBA" id="ARBA00022840"/>
    </source>
</evidence>
<dbReference type="Proteomes" id="UP000244571">
    <property type="component" value="Chromosome"/>
</dbReference>
<dbReference type="EC" id="2.7.13.3" evidence="3"/>
<evidence type="ECO:0000313" key="13">
    <source>
        <dbReference type="EMBL" id="AWB35429.1"/>
    </source>
</evidence>
<comment type="catalytic activity">
    <reaction evidence="1">
        <text>ATP + protein L-histidine = ADP + protein N-phospho-L-histidine.</text>
        <dbReference type="EC" id="2.7.13.3"/>
    </reaction>
</comment>
<evidence type="ECO:0000256" key="8">
    <source>
        <dbReference type="ARBA" id="ARBA00022777"/>
    </source>
</evidence>
<dbReference type="InterPro" id="IPR003660">
    <property type="entry name" value="HAMP_dom"/>
</dbReference>
<dbReference type="EMBL" id="CP028901">
    <property type="protein sequence ID" value="AWB35429.1"/>
    <property type="molecule type" value="Genomic_DNA"/>
</dbReference>
<feature type="domain" description="Histidine kinase" evidence="11">
    <location>
        <begin position="276"/>
        <end position="477"/>
    </location>
</feature>
<dbReference type="CDD" id="cd00075">
    <property type="entry name" value="HATPase"/>
    <property type="match status" value="1"/>
</dbReference>
<dbReference type="InterPro" id="IPR003661">
    <property type="entry name" value="HisK_dim/P_dom"/>
</dbReference>
<keyword evidence="6" id="KW-0808">Transferase</keyword>
<dbReference type="PRINTS" id="PR00344">
    <property type="entry name" value="BCTRLSENSOR"/>
</dbReference>
<dbReference type="GO" id="GO:0005524">
    <property type="term" value="F:ATP binding"/>
    <property type="evidence" value="ECO:0007669"/>
    <property type="project" value="UniProtKB-KW"/>
</dbReference>
<keyword evidence="14" id="KW-1185">Reference proteome</keyword>
<dbReference type="Pfam" id="PF00672">
    <property type="entry name" value="HAMP"/>
    <property type="match status" value="1"/>
</dbReference>
<dbReference type="InterPro" id="IPR003594">
    <property type="entry name" value="HATPase_dom"/>
</dbReference>
<dbReference type="CDD" id="cd00082">
    <property type="entry name" value="HisKA"/>
    <property type="match status" value="1"/>
</dbReference>
<keyword evidence="9" id="KW-0067">ATP-binding</keyword>
<sequence length="477" mass="52544">MKWLTFVWPRSLRARLLWLVLGSVLLAQALTLYAIALHQHSQAQTAAVNLLVTSIRTLQAAIETVEPGGRAQWVEQVSQGQWRLLTQDLPGQARFQSDRGLESRTADDPGLRRSLRMLAREVNRSLSRDARVAVTAGEQPYLYVSIPRAQQDAKAVGEMSAPRASRADRARSGRSRASVDWLQIPLDRVDPPLTQATLIGWLASLGALLLVAAWFSWHITRPMTALLRATEGLAAGHPEPVKPSGPVETRRLGEGFNAMLASLAQAENTQRTLLAGLPHDLKGPLSRMSLRIEMTDDPELKAGLKRDLDDMQRMVEQFLAYIRGQDTGSLALAPLRLDTWLDDQVQDRQRLRQQVNVSGSLEPVNVMADTDALDRVLANLIDNAFEHGRPPVEISLHKQGQWVTLSVQDHGEGIEPADRQRALEPFARLDQARTRTGNAGLGLNVVQSIVIAHGGRVVLETGNKGGLRVDVTLPVAR</sequence>
<organism evidence="13 14">
    <name type="scientific">Orrella marina</name>
    <dbReference type="NCBI Taxonomy" id="2163011"/>
    <lineage>
        <taxon>Bacteria</taxon>
        <taxon>Pseudomonadati</taxon>
        <taxon>Pseudomonadota</taxon>
        <taxon>Betaproteobacteria</taxon>
        <taxon>Burkholderiales</taxon>
        <taxon>Alcaligenaceae</taxon>
        <taxon>Orrella</taxon>
    </lineage>
</organism>
<evidence type="ECO:0000256" key="2">
    <source>
        <dbReference type="ARBA" id="ARBA00004651"/>
    </source>
</evidence>
<accession>A0A2R4XP19</accession>
<dbReference type="KEGG" id="boz:DBV39_18675"/>
<evidence type="ECO:0000256" key="1">
    <source>
        <dbReference type="ARBA" id="ARBA00000085"/>
    </source>
</evidence>
<feature type="transmembrane region" description="Helical" evidence="10">
    <location>
        <begin position="198"/>
        <end position="217"/>
    </location>
</feature>
<evidence type="ECO:0000256" key="6">
    <source>
        <dbReference type="ARBA" id="ARBA00022679"/>
    </source>
</evidence>
<dbReference type="SUPFAM" id="SSF47384">
    <property type="entry name" value="Homodimeric domain of signal transducing histidine kinase"/>
    <property type="match status" value="1"/>
</dbReference>
<evidence type="ECO:0000256" key="10">
    <source>
        <dbReference type="SAM" id="Phobius"/>
    </source>
</evidence>
<dbReference type="InterPro" id="IPR036097">
    <property type="entry name" value="HisK_dim/P_sf"/>
</dbReference>
<comment type="subcellular location">
    <subcellularLocation>
        <location evidence="2">Cell membrane</location>
        <topology evidence="2">Multi-pass membrane protein</topology>
    </subcellularLocation>
</comment>
<proteinExistence type="predicted"/>
<keyword evidence="10" id="KW-1133">Transmembrane helix</keyword>
<dbReference type="PANTHER" id="PTHR44936">
    <property type="entry name" value="SENSOR PROTEIN CREC"/>
    <property type="match status" value="1"/>
</dbReference>
<dbReference type="PROSITE" id="PS50885">
    <property type="entry name" value="HAMP"/>
    <property type="match status" value="1"/>
</dbReference>
<dbReference type="InterPro" id="IPR004358">
    <property type="entry name" value="Sig_transdc_His_kin-like_C"/>
</dbReference>
<dbReference type="SUPFAM" id="SSF55874">
    <property type="entry name" value="ATPase domain of HSP90 chaperone/DNA topoisomerase II/histidine kinase"/>
    <property type="match status" value="1"/>
</dbReference>
<dbReference type="CDD" id="cd06225">
    <property type="entry name" value="HAMP"/>
    <property type="match status" value="1"/>
</dbReference>
<dbReference type="GO" id="GO:0005886">
    <property type="term" value="C:plasma membrane"/>
    <property type="evidence" value="ECO:0007669"/>
    <property type="project" value="UniProtKB-SubCell"/>
</dbReference>
<dbReference type="PANTHER" id="PTHR44936:SF10">
    <property type="entry name" value="SENSOR PROTEIN RSTB"/>
    <property type="match status" value="1"/>
</dbReference>
<dbReference type="Gene3D" id="1.10.287.130">
    <property type="match status" value="1"/>
</dbReference>
<dbReference type="OrthoDB" id="9804645at2"/>
<keyword evidence="7" id="KW-0547">Nucleotide-binding</keyword>
<evidence type="ECO:0000259" key="12">
    <source>
        <dbReference type="PROSITE" id="PS50885"/>
    </source>
</evidence>
<dbReference type="SMART" id="SM00388">
    <property type="entry name" value="HisKA"/>
    <property type="match status" value="1"/>
</dbReference>
<name>A0A2R4XP19_9BURK</name>
<evidence type="ECO:0000256" key="5">
    <source>
        <dbReference type="ARBA" id="ARBA00022553"/>
    </source>
</evidence>
<dbReference type="Gene3D" id="3.30.565.10">
    <property type="entry name" value="Histidine kinase-like ATPase, C-terminal domain"/>
    <property type="match status" value="1"/>
</dbReference>
<feature type="domain" description="HAMP" evidence="12">
    <location>
        <begin position="217"/>
        <end position="268"/>
    </location>
</feature>
<evidence type="ECO:0000256" key="3">
    <source>
        <dbReference type="ARBA" id="ARBA00012438"/>
    </source>
</evidence>
<dbReference type="InterPro" id="IPR050980">
    <property type="entry name" value="2C_sensor_his_kinase"/>
</dbReference>
<keyword evidence="10" id="KW-0472">Membrane</keyword>
<gene>
    <name evidence="13" type="ORF">DBV39_18675</name>
</gene>
<dbReference type="SMART" id="SM00387">
    <property type="entry name" value="HATPase_c"/>
    <property type="match status" value="1"/>
</dbReference>
<dbReference type="PROSITE" id="PS50109">
    <property type="entry name" value="HIS_KIN"/>
    <property type="match status" value="1"/>
</dbReference>
<dbReference type="InterPro" id="IPR005467">
    <property type="entry name" value="His_kinase_dom"/>
</dbReference>